<comment type="catalytic activity">
    <reaction evidence="1">
        <text>a beta-D-glucosyl-(1&lt;-&gt;1')-N-acylsphing-4-enine + H2O = an N-acylsphing-4-enine + D-glucose</text>
        <dbReference type="Rhea" id="RHEA:13269"/>
        <dbReference type="ChEBI" id="CHEBI:4167"/>
        <dbReference type="ChEBI" id="CHEBI:15377"/>
        <dbReference type="ChEBI" id="CHEBI:22801"/>
        <dbReference type="ChEBI" id="CHEBI:52639"/>
        <dbReference type="EC" id="3.2.1.45"/>
    </reaction>
    <physiologicalReaction direction="left-to-right" evidence="1">
        <dbReference type="Rhea" id="RHEA:13270"/>
    </physiologicalReaction>
</comment>
<dbReference type="Pfam" id="PF17189">
    <property type="entry name" value="Glyco_hydro_30C"/>
    <property type="match status" value="1"/>
</dbReference>
<evidence type="ECO:0000256" key="3">
    <source>
        <dbReference type="ARBA" id="ARBA00004991"/>
    </source>
</evidence>
<dbReference type="GO" id="GO:0016241">
    <property type="term" value="P:regulation of macroautophagy"/>
    <property type="evidence" value="ECO:0007669"/>
    <property type="project" value="UniProtKB-ARBA"/>
</dbReference>
<dbReference type="PANTHER" id="PTHR11069:SF23">
    <property type="entry name" value="LYSOSOMAL ACID GLUCOSYLCERAMIDASE"/>
    <property type="match status" value="1"/>
</dbReference>
<dbReference type="GO" id="GO:0010605">
    <property type="term" value="P:negative regulation of macromolecule metabolic process"/>
    <property type="evidence" value="ECO:0007669"/>
    <property type="project" value="UniProtKB-ARBA"/>
</dbReference>
<evidence type="ECO:0000256" key="9">
    <source>
        <dbReference type="ARBA" id="ARBA00023098"/>
    </source>
</evidence>
<dbReference type="EC" id="3.2.1.45" evidence="5 12"/>
<keyword evidence="17" id="KW-1185">Reference proteome</keyword>
<feature type="signal peptide" evidence="13">
    <location>
        <begin position="1"/>
        <end position="22"/>
    </location>
</feature>
<comment type="catalytic activity">
    <reaction evidence="10">
        <text>a beta-D-glucosylceramide + H2O = an N-acyl-sphingoid base + D-glucose</text>
        <dbReference type="Rhea" id="RHEA:81447"/>
        <dbReference type="ChEBI" id="CHEBI:4167"/>
        <dbReference type="ChEBI" id="CHEBI:15377"/>
        <dbReference type="ChEBI" id="CHEBI:83264"/>
        <dbReference type="ChEBI" id="CHEBI:83273"/>
    </reaction>
    <physiologicalReaction direction="left-to-right" evidence="10">
        <dbReference type="Rhea" id="RHEA:81448"/>
    </physiologicalReaction>
</comment>
<dbReference type="InterPro" id="IPR013780">
    <property type="entry name" value="Glyco_hydro_b"/>
</dbReference>
<dbReference type="GO" id="GO:0006680">
    <property type="term" value="P:glucosylceramide catabolic process"/>
    <property type="evidence" value="ECO:0007669"/>
    <property type="project" value="UniProtKB-ARBA"/>
</dbReference>
<dbReference type="GO" id="GO:0006066">
    <property type="term" value="P:alcohol metabolic process"/>
    <property type="evidence" value="ECO:0007669"/>
    <property type="project" value="UniProtKB-ARBA"/>
</dbReference>
<proteinExistence type="inferred from homology"/>
<dbReference type="InterPro" id="IPR017853">
    <property type="entry name" value="GH"/>
</dbReference>
<reference evidence="17" key="1">
    <citation type="submission" date="2011-08" db="EMBL/GenBank/DDBJ databases">
        <authorList>
            <person name="Rombauts S."/>
        </authorList>
    </citation>
    <scope>NUCLEOTIDE SEQUENCE</scope>
    <source>
        <strain evidence="17">London</strain>
    </source>
</reference>
<dbReference type="GO" id="GO:0007040">
    <property type="term" value="P:lysosome organization"/>
    <property type="evidence" value="ECO:0007669"/>
    <property type="project" value="UniProtKB-ARBA"/>
</dbReference>
<dbReference type="GO" id="GO:0042391">
    <property type="term" value="P:regulation of membrane potential"/>
    <property type="evidence" value="ECO:0007669"/>
    <property type="project" value="UniProtKB-ARBA"/>
</dbReference>
<organism evidence="16 17">
    <name type="scientific">Tetranychus urticae</name>
    <name type="common">Two-spotted spider mite</name>
    <dbReference type="NCBI Taxonomy" id="32264"/>
    <lineage>
        <taxon>Eukaryota</taxon>
        <taxon>Metazoa</taxon>
        <taxon>Ecdysozoa</taxon>
        <taxon>Arthropoda</taxon>
        <taxon>Chelicerata</taxon>
        <taxon>Arachnida</taxon>
        <taxon>Acari</taxon>
        <taxon>Acariformes</taxon>
        <taxon>Trombidiformes</taxon>
        <taxon>Prostigmata</taxon>
        <taxon>Eleutherengona</taxon>
        <taxon>Raphignathae</taxon>
        <taxon>Tetranychoidea</taxon>
        <taxon>Tetranychidae</taxon>
        <taxon>Tetranychus</taxon>
    </lineage>
</organism>
<evidence type="ECO:0000256" key="5">
    <source>
        <dbReference type="ARBA" id="ARBA00012658"/>
    </source>
</evidence>
<keyword evidence="7 12" id="KW-0378">Hydrolase</keyword>
<comment type="pathway">
    <text evidence="2">Lipid metabolism; sphingolipid metabolism.</text>
</comment>
<dbReference type="FunFam" id="3.20.20.80:FF:000030">
    <property type="entry name" value="Lysosomal acid glucosylceramidase"/>
    <property type="match status" value="1"/>
</dbReference>
<reference evidence="16" key="2">
    <citation type="submission" date="2015-06" db="UniProtKB">
        <authorList>
            <consortium name="EnsemblMetazoa"/>
        </authorList>
    </citation>
    <scope>IDENTIFICATION</scope>
</reference>
<dbReference type="Pfam" id="PF02055">
    <property type="entry name" value="Glyco_hydro_30"/>
    <property type="match status" value="1"/>
</dbReference>
<name>T1K1B4_TETUR</name>
<evidence type="ECO:0000256" key="1">
    <source>
        <dbReference type="ARBA" id="ARBA00001013"/>
    </source>
</evidence>
<evidence type="ECO:0000256" key="13">
    <source>
        <dbReference type="SAM" id="SignalP"/>
    </source>
</evidence>
<evidence type="ECO:0000259" key="15">
    <source>
        <dbReference type="Pfam" id="PF17189"/>
    </source>
</evidence>
<evidence type="ECO:0000256" key="6">
    <source>
        <dbReference type="ARBA" id="ARBA00022729"/>
    </source>
</evidence>
<comment type="catalytic activity">
    <reaction evidence="11">
        <text>an N-acyl-1-beta-D-glucosyl-15-methylhexadecasphing-4-enine + H2O = an N-acyl-15-methylhexadecasphing-4-enine + D-glucose</text>
        <dbReference type="Rhea" id="RHEA:34755"/>
        <dbReference type="ChEBI" id="CHEBI:4167"/>
        <dbReference type="ChEBI" id="CHEBI:15377"/>
        <dbReference type="ChEBI" id="CHEBI:70815"/>
        <dbReference type="ChEBI" id="CHEBI:70846"/>
    </reaction>
    <physiologicalReaction direction="left-to-right" evidence="11">
        <dbReference type="Rhea" id="RHEA:34756"/>
    </physiologicalReaction>
</comment>
<dbReference type="HOGENOM" id="CLU_014379_1_2_1"/>
<dbReference type="KEGG" id="tut:107359482"/>
<comment type="pathway">
    <text evidence="3">Sphingolipid metabolism.</text>
</comment>
<dbReference type="GO" id="GO:0016758">
    <property type="term" value="F:hexosyltransferase activity"/>
    <property type="evidence" value="ECO:0007669"/>
    <property type="project" value="UniProtKB-ARBA"/>
</dbReference>
<dbReference type="GO" id="GO:0006914">
    <property type="term" value="P:autophagy"/>
    <property type="evidence" value="ECO:0007669"/>
    <property type="project" value="UniProtKB-ARBA"/>
</dbReference>
<gene>
    <name evidence="16" type="primary">107359482</name>
</gene>
<dbReference type="GO" id="GO:0005764">
    <property type="term" value="C:lysosome"/>
    <property type="evidence" value="ECO:0007669"/>
    <property type="project" value="UniProtKB-ARBA"/>
</dbReference>
<feature type="domain" description="Glycosyl hydrolase family 30 TIM-barrel" evidence="14">
    <location>
        <begin position="102"/>
        <end position="449"/>
    </location>
</feature>
<dbReference type="Proteomes" id="UP000015104">
    <property type="component" value="Unassembled WGS sequence"/>
</dbReference>
<dbReference type="AlphaFoldDB" id="T1K1B4"/>
<dbReference type="STRING" id="32264.T1K1B4"/>
<evidence type="ECO:0000259" key="14">
    <source>
        <dbReference type="Pfam" id="PF02055"/>
    </source>
</evidence>
<dbReference type="GO" id="GO:0051246">
    <property type="term" value="P:regulation of protein metabolic process"/>
    <property type="evidence" value="ECO:0007669"/>
    <property type="project" value="UniProtKB-ARBA"/>
</dbReference>
<keyword evidence="8 12" id="KW-0746">Sphingolipid metabolism</keyword>
<evidence type="ECO:0000256" key="12">
    <source>
        <dbReference type="RuleBase" id="RU361188"/>
    </source>
</evidence>
<accession>T1K1B4</accession>
<dbReference type="GO" id="GO:0008202">
    <property type="term" value="P:steroid metabolic process"/>
    <property type="evidence" value="ECO:0007669"/>
    <property type="project" value="UniProtKB-ARBA"/>
</dbReference>
<dbReference type="GO" id="GO:0032006">
    <property type="term" value="P:regulation of TOR signaling"/>
    <property type="evidence" value="ECO:0007669"/>
    <property type="project" value="UniProtKB-ARBA"/>
</dbReference>
<keyword evidence="9 12" id="KW-0443">Lipid metabolism</keyword>
<evidence type="ECO:0000256" key="11">
    <source>
        <dbReference type="ARBA" id="ARBA00051345"/>
    </source>
</evidence>
<dbReference type="GO" id="GO:0030163">
    <property type="term" value="P:protein catabolic process"/>
    <property type="evidence" value="ECO:0007669"/>
    <property type="project" value="UniProtKB-ARBA"/>
</dbReference>
<comment type="similarity">
    <text evidence="4 12">Belongs to the glycosyl hydrolase 30 family.</text>
</comment>
<feature type="domain" description="Glycosyl hydrolase family 30 beta sandwich" evidence="15">
    <location>
        <begin position="452"/>
        <end position="517"/>
    </location>
</feature>
<protein>
    <recommendedName>
        <fullName evidence="5 12">Glucosylceramidase</fullName>
        <ecNumber evidence="5 12">3.2.1.45</ecNumber>
    </recommendedName>
</protein>
<evidence type="ECO:0000256" key="7">
    <source>
        <dbReference type="ARBA" id="ARBA00022801"/>
    </source>
</evidence>
<dbReference type="InterPro" id="IPR001139">
    <property type="entry name" value="Glyco_hydro_30"/>
</dbReference>
<dbReference type="OrthoDB" id="2160638at2759"/>
<dbReference type="EnsemblMetazoa" id="tetur04g00790.1">
    <property type="protein sequence ID" value="tetur04g00790.1"/>
    <property type="gene ID" value="tetur04g00790"/>
</dbReference>
<dbReference type="PANTHER" id="PTHR11069">
    <property type="entry name" value="GLUCOSYLCERAMIDASE"/>
    <property type="match status" value="1"/>
</dbReference>
<dbReference type="GO" id="GO:0005102">
    <property type="term" value="F:signaling receptor binding"/>
    <property type="evidence" value="ECO:0007669"/>
    <property type="project" value="UniProtKB-ARBA"/>
</dbReference>
<dbReference type="InterPro" id="IPR033452">
    <property type="entry name" value="GH30_C"/>
</dbReference>
<dbReference type="GO" id="GO:0004348">
    <property type="term" value="F:glucosylceramidase activity"/>
    <property type="evidence" value="ECO:0007669"/>
    <property type="project" value="UniProtKB-EC"/>
</dbReference>
<dbReference type="Gene3D" id="2.60.40.1180">
    <property type="entry name" value="Golgi alpha-mannosidase II"/>
    <property type="match status" value="1"/>
</dbReference>
<keyword evidence="12" id="KW-0326">Glycosidase</keyword>
<evidence type="ECO:0000313" key="17">
    <source>
        <dbReference type="Proteomes" id="UP000015104"/>
    </source>
</evidence>
<evidence type="ECO:0000256" key="4">
    <source>
        <dbReference type="ARBA" id="ARBA00005382"/>
    </source>
</evidence>
<keyword evidence="6 13" id="KW-0732">Signal</keyword>
<dbReference type="GO" id="GO:0005774">
    <property type="term" value="C:vacuolar membrane"/>
    <property type="evidence" value="ECO:0007669"/>
    <property type="project" value="UniProtKB-ARBA"/>
</dbReference>
<dbReference type="eggNOG" id="KOG2566">
    <property type="taxonomic scope" value="Eukaryota"/>
</dbReference>
<feature type="chain" id="PRO_5004580198" description="Glucosylceramidase" evidence="13">
    <location>
        <begin position="23"/>
        <end position="522"/>
    </location>
</feature>
<dbReference type="InterPro" id="IPR033453">
    <property type="entry name" value="Glyco_hydro_30_TIM-barrel"/>
</dbReference>
<dbReference type="SUPFAM" id="SSF51445">
    <property type="entry name" value="(Trans)glycosidases"/>
    <property type="match status" value="1"/>
</dbReference>
<dbReference type="EMBL" id="CAEY01001347">
    <property type="status" value="NOT_ANNOTATED_CDS"/>
    <property type="molecule type" value="Genomic_DNA"/>
</dbReference>
<evidence type="ECO:0000256" key="10">
    <source>
        <dbReference type="ARBA" id="ARBA00050474"/>
    </source>
</evidence>
<evidence type="ECO:0000313" key="16">
    <source>
        <dbReference type="EnsemblMetazoa" id="tetur04g00790.1"/>
    </source>
</evidence>
<dbReference type="Gene3D" id="3.20.20.80">
    <property type="entry name" value="Glycosidases"/>
    <property type="match status" value="1"/>
</dbReference>
<dbReference type="PRINTS" id="PR00843">
    <property type="entry name" value="GLHYDRLASE30"/>
</dbReference>
<sequence>MSVQMIIVPLLFSICIATLSLGCQVKQHIEGESFICVCNEEHCDSISTEPNSLDDHLTIFQTDKSSHRLAKSLIHVNDLITDSGEIADIHVLINATDRKQQIIGFGGAFTDATGININKLPDSLADKLIEDYFGPNGLQYTVCRVVIGGSDFSDRPYSYDDVENDFELKHFSLVNDDYQYKIKYIRKALNLTSDLKLFGSSWSPPTWLKTSGKFNGLGILKDEPGSIYWKTYANYLVKFLQAYEALGINFWGLTPENEPNVGLNPGWRWNALGFTGSMMRDFIKKDLGPALKAAGYDKEKLKMMIYDDNLSNLNYFINGIVNDPEAAQYVSGIAYHWYTRKYHEALSEAHYAHPEYFLLSTEACEGFRSTEAHLTLGNWTRAENIAADVIEGLNNWSNGWVDWNLVLDENGGPNWAGNWVDAFIFVNDSAPEYYKQPMFYAFGHFSKFLRPGSTRVGHSISAGMVDENVKITTFLSPSNDLIFTLLNRNQKSIKLSIAGFDEKPFLFTFEPRSITTIIKPLK</sequence>
<evidence type="ECO:0000256" key="8">
    <source>
        <dbReference type="ARBA" id="ARBA00022919"/>
    </source>
</evidence>
<evidence type="ECO:0000256" key="2">
    <source>
        <dbReference type="ARBA" id="ARBA00004760"/>
    </source>
</evidence>